<comment type="caution">
    <text evidence="1">The sequence shown here is derived from an EMBL/GenBank/DDBJ whole genome shotgun (WGS) entry which is preliminary data.</text>
</comment>
<accession>A0AA36UIM6</accession>
<protein>
    <submittedName>
        <fullName evidence="1">Uncharacterized protein</fullName>
    </submittedName>
</protein>
<dbReference type="AlphaFoldDB" id="A0AA36UIM6"/>
<reference evidence="1 2" key="1">
    <citation type="submission" date="2011-05" db="EMBL/GenBank/DDBJ databases">
        <authorList>
            <person name="Muzny D."/>
            <person name="Qin X."/>
            <person name="Deng J."/>
            <person name="Jiang H."/>
            <person name="Liu Y."/>
            <person name="Qu J."/>
            <person name="Song X.-Z."/>
            <person name="Zhang L."/>
            <person name="Thornton R."/>
            <person name="Coyle M."/>
            <person name="Francisco L."/>
            <person name="Jackson L."/>
            <person name="Javaid M."/>
            <person name="Korchina V."/>
            <person name="Kovar C."/>
            <person name="Mata R."/>
            <person name="Mathew T."/>
            <person name="Ngo R."/>
            <person name="Nguyen L."/>
            <person name="Nguyen N."/>
            <person name="Okwuonu G."/>
            <person name="Ongeri F."/>
            <person name="Pham C."/>
            <person name="Simmons D."/>
            <person name="Wilczek-Boney K."/>
            <person name="Hale W."/>
            <person name="Jakkamsetti A."/>
            <person name="Pham P."/>
            <person name="Ruth R."/>
            <person name="San Lucas F."/>
            <person name="Warren J."/>
            <person name="Zhang J."/>
            <person name="Zhao Z."/>
            <person name="Zhou C."/>
            <person name="Zhu D."/>
            <person name="Lee S."/>
            <person name="Bess C."/>
            <person name="Blankenburg K."/>
            <person name="Forbes L."/>
            <person name="Fu Q."/>
            <person name="Gubbala S."/>
            <person name="Hirani K."/>
            <person name="Jayaseelan J.C."/>
            <person name="Lara F."/>
            <person name="Munidasa M."/>
            <person name="Palculict T."/>
            <person name="Patil S."/>
            <person name="Pu L.-L."/>
            <person name="Saada N."/>
            <person name="Tang L."/>
            <person name="Weissenberger G."/>
            <person name="Zhu Y."/>
            <person name="Hemphill L."/>
            <person name="Shang Y."/>
            <person name="Youmans B."/>
            <person name="Ayvaz T."/>
            <person name="Ross M."/>
            <person name="Santibanez J."/>
            <person name="Aqrawi P."/>
            <person name="Gross S."/>
            <person name="Joshi V."/>
            <person name="Fowler G."/>
            <person name="Nazareth L."/>
            <person name="Reid J."/>
            <person name="Worley K."/>
            <person name="Petrosino J."/>
            <person name="Highlander S."/>
            <person name="Gibbs R."/>
        </authorList>
    </citation>
    <scope>NUCLEOTIDE SEQUENCE [LARGE SCALE GENOMIC DNA]</scope>
    <source>
        <strain evidence="1 2">ATCC 33926</strain>
    </source>
</reference>
<evidence type="ECO:0000313" key="2">
    <source>
        <dbReference type="Proteomes" id="UP000004982"/>
    </source>
</evidence>
<gene>
    <name evidence="1" type="ORF">HMPREF9418_1693</name>
</gene>
<organism evidence="1 2">
    <name type="scientific">Neisseria macacae ATCC 33926</name>
    <dbReference type="NCBI Taxonomy" id="997348"/>
    <lineage>
        <taxon>Bacteria</taxon>
        <taxon>Pseudomonadati</taxon>
        <taxon>Pseudomonadota</taxon>
        <taxon>Betaproteobacteria</taxon>
        <taxon>Neisseriales</taxon>
        <taxon>Neisseriaceae</taxon>
        <taxon>Neisseria</taxon>
    </lineage>
</organism>
<name>A0AA36UIM6_9NEIS</name>
<evidence type="ECO:0000313" key="1">
    <source>
        <dbReference type="EMBL" id="EGQ76713.1"/>
    </source>
</evidence>
<sequence>MRSATGVQCLGVRVSFKRSQLLILASSSGEGGVYELLSDGLSYDELLYDELLGE</sequence>
<proteinExistence type="predicted"/>
<dbReference type="Proteomes" id="UP000004982">
    <property type="component" value="Unassembled WGS sequence"/>
</dbReference>
<dbReference type="EMBL" id="AFQE01000081">
    <property type="protein sequence ID" value="EGQ76713.1"/>
    <property type="molecule type" value="Genomic_DNA"/>
</dbReference>